<dbReference type="GO" id="GO:0005524">
    <property type="term" value="F:ATP binding"/>
    <property type="evidence" value="ECO:0007669"/>
    <property type="project" value="UniProtKB-KW"/>
</dbReference>
<dbReference type="OrthoDB" id="676979at2759"/>
<evidence type="ECO:0000256" key="6">
    <source>
        <dbReference type="ARBA" id="ARBA00022840"/>
    </source>
</evidence>
<evidence type="ECO:0000256" key="1">
    <source>
        <dbReference type="ARBA" id="ARBA00012513"/>
    </source>
</evidence>
<gene>
    <name evidence="9" type="ORF">GIB67_013910</name>
</gene>
<dbReference type="AlphaFoldDB" id="A0A7J7LDB7"/>
<dbReference type="Proteomes" id="UP000541444">
    <property type="component" value="Unassembled WGS sequence"/>
</dbReference>
<dbReference type="InterPro" id="IPR051420">
    <property type="entry name" value="Ser_Thr_Kinases_DiverseReg"/>
</dbReference>
<evidence type="ECO:0000256" key="3">
    <source>
        <dbReference type="ARBA" id="ARBA00022679"/>
    </source>
</evidence>
<evidence type="ECO:0000313" key="9">
    <source>
        <dbReference type="EMBL" id="KAF6140617.1"/>
    </source>
</evidence>
<evidence type="ECO:0000256" key="8">
    <source>
        <dbReference type="ARBA" id="ARBA00048679"/>
    </source>
</evidence>
<comment type="catalytic activity">
    <reaction evidence="8">
        <text>L-seryl-[protein] + ATP = O-phospho-L-seryl-[protein] + ADP + H(+)</text>
        <dbReference type="Rhea" id="RHEA:17989"/>
        <dbReference type="Rhea" id="RHEA-COMP:9863"/>
        <dbReference type="Rhea" id="RHEA-COMP:11604"/>
        <dbReference type="ChEBI" id="CHEBI:15378"/>
        <dbReference type="ChEBI" id="CHEBI:29999"/>
        <dbReference type="ChEBI" id="CHEBI:30616"/>
        <dbReference type="ChEBI" id="CHEBI:83421"/>
        <dbReference type="ChEBI" id="CHEBI:456216"/>
        <dbReference type="EC" id="2.7.11.1"/>
    </reaction>
</comment>
<sequence length="146" mass="16479">MISLTSVDVSYNKIEGSLPNNKAFHGESLEAFKNNKGLCGTAQGLQLCNSSTVRVLFLMLASIEVKKDHHTFCIVYEDIIESTDNFNDEHYIGIGGYESSDHFDVFVLETDGDDHKDYESDNCEELSLEELYSQLVSQLEKLKNEK</sequence>
<evidence type="ECO:0000256" key="7">
    <source>
        <dbReference type="ARBA" id="ARBA00047899"/>
    </source>
</evidence>
<dbReference type="GO" id="GO:0004674">
    <property type="term" value="F:protein serine/threonine kinase activity"/>
    <property type="evidence" value="ECO:0007669"/>
    <property type="project" value="UniProtKB-KW"/>
</dbReference>
<keyword evidence="6" id="KW-0067">ATP-binding</keyword>
<dbReference type="PANTHER" id="PTHR48005:SF70">
    <property type="entry name" value="MDIS1-INTERACTING RECEPTOR LIKE KINASE 2-LIKE"/>
    <property type="match status" value="1"/>
</dbReference>
<dbReference type="EC" id="2.7.11.1" evidence="1"/>
<evidence type="ECO:0000313" key="10">
    <source>
        <dbReference type="Proteomes" id="UP000541444"/>
    </source>
</evidence>
<proteinExistence type="predicted"/>
<keyword evidence="2" id="KW-0723">Serine/threonine-protein kinase</keyword>
<accession>A0A7J7LDB7</accession>
<organism evidence="9 10">
    <name type="scientific">Kingdonia uniflora</name>
    <dbReference type="NCBI Taxonomy" id="39325"/>
    <lineage>
        <taxon>Eukaryota</taxon>
        <taxon>Viridiplantae</taxon>
        <taxon>Streptophyta</taxon>
        <taxon>Embryophyta</taxon>
        <taxon>Tracheophyta</taxon>
        <taxon>Spermatophyta</taxon>
        <taxon>Magnoliopsida</taxon>
        <taxon>Ranunculales</taxon>
        <taxon>Circaeasteraceae</taxon>
        <taxon>Kingdonia</taxon>
    </lineage>
</organism>
<keyword evidence="3" id="KW-0808">Transferase</keyword>
<comment type="caution">
    <text evidence="9">The sequence shown here is derived from an EMBL/GenBank/DDBJ whole genome shotgun (WGS) entry which is preliminary data.</text>
</comment>
<keyword evidence="5" id="KW-0418">Kinase</keyword>
<evidence type="ECO:0000256" key="4">
    <source>
        <dbReference type="ARBA" id="ARBA00022741"/>
    </source>
</evidence>
<evidence type="ECO:0000256" key="5">
    <source>
        <dbReference type="ARBA" id="ARBA00022777"/>
    </source>
</evidence>
<keyword evidence="10" id="KW-1185">Reference proteome</keyword>
<dbReference type="EMBL" id="JACGCM010002358">
    <property type="protein sequence ID" value="KAF6140617.1"/>
    <property type="molecule type" value="Genomic_DNA"/>
</dbReference>
<dbReference type="Gene3D" id="3.80.10.10">
    <property type="entry name" value="Ribonuclease Inhibitor"/>
    <property type="match status" value="1"/>
</dbReference>
<keyword evidence="4" id="KW-0547">Nucleotide-binding</keyword>
<reference evidence="9 10" key="1">
    <citation type="journal article" date="2020" name="IScience">
        <title>Genome Sequencing of the Endangered Kingdonia uniflora (Circaeasteraceae, Ranunculales) Reveals Potential Mechanisms of Evolutionary Specialization.</title>
        <authorList>
            <person name="Sun Y."/>
            <person name="Deng T."/>
            <person name="Zhang A."/>
            <person name="Moore M.J."/>
            <person name="Landis J.B."/>
            <person name="Lin N."/>
            <person name="Zhang H."/>
            <person name="Zhang X."/>
            <person name="Huang J."/>
            <person name="Zhang X."/>
            <person name="Sun H."/>
            <person name="Wang H."/>
        </authorList>
    </citation>
    <scope>NUCLEOTIDE SEQUENCE [LARGE SCALE GENOMIC DNA]</scope>
    <source>
        <strain evidence="9">TB1705</strain>
        <tissue evidence="9">Leaf</tissue>
    </source>
</reference>
<evidence type="ECO:0000256" key="2">
    <source>
        <dbReference type="ARBA" id="ARBA00022527"/>
    </source>
</evidence>
<dbReference type="PANTHER" id="PTHR48005">
    <property type="entry name" value="LEUCINE RICH REPEAT KINASE 2"/>
    <property type="match status" value="1"/>
</dbReference>
<name>A0A7J7LDB7_9MAGN</name>
<comment type="catalytic activity">
    <reaction evidence="7">
        <text>L-threonyl-[protein] + ATP = O-phospho-L-threonyl-[protein] + ADP + H(+)</text>
        <dbReference type="Rhea" id="RHEA:46608"/>
        <dbReference type="Rhea" id="RHEA-COMP:11060"/>
        <dbReference type="Rhea" id="RHEA-COMP:11605"/>
        <dbReference type="ChEBI" id="CHEBI:15378"/>
        <dbReference type="ChEBI" id="CHEBI:30013"/>
        <dbReference type="ChEBI" id="CHEBI:30616"/>
        <dbReference type="ChEBI" id="CHEBI:61977"/>
        <dbReference type="ChEBI" id="CHEBI:456216"/>
        <dbReference type="EC" id="2.7.11.1"/>
    </reaction>
</comment>
<dbReference type="InterPro" id="IPR032675">
    <property type="entry name" value="LRR_dom_sf"/>
</dbReference>
<protein>
    <recommendedName>
        <fullName evidence="1">non-specific serine/threonine protein kinase</fullName>
        <ecNumber evidence="1">2.7.11.1</ecNumber>
    </recommendedName>
</protein>